<dbReference type="InterPro" id="IPR001463">
    <property type="entry name" value="Na/Ala_symport"/>
</dbReference>
<evidence type="ECO:0000256" key="8">
    <source>
        <dbReference type="RuleBase" id="RU363064"/>
    </source>
</evidence>
<keyword evidence="7 8" id="KW-0472">Membrane</keyword>
<gene>
    <name evidence="9" type="ORF">BJEO58_02432</name>
</gene>
<comment type="subcellular location">
    <subcellularLocation>
        <location evidence="1 8">Cell membrane</location>
        <topology evidence="1 8">Multi-pass membrane protein</topology>
    </subcellularLocation>
</comment>
<feature type="transmembrane region" description="Helical" evidence="8">
    <location>
        <begin position="40"/>
        <end position="68"/>
    </location>
</feature>
<dbReference type="GO" id="GO:0005886">
    <property type="term" value="C:plasma membrane"/>
    <property type="evidence" value="ECO:0007669"/>
    <property type="project" value="UniProtKB-SubCell"/>
</dbReference>
<feature type="transmembrane region" description="Helical" evidence="8">
    <location>
        <begin position="467"/>
        <end position="487"/>
    </location>
</feature>
<feature type="transmembrane region" description="Helical" evidence="8">
    <location>
        <begin position="284"/>
        <end position="308"/>
    </location>
</feature>
<evidence type="ECO:0000256" key="4">
    <source>
        <dbReference type="ARBA" id="ARBA00022475"/>
    </source>
</evidence>
<evidence type="ECO:0000313" key="9">
    <source>
        <dbReference type="EMBL" id="SMY12825.1"/>
    </source>
</evidence>
<dbReference type="PANTHER" id="PTHR30330">
    <property type="entry name" value="AGSS FAMILY TRANSPORTER, SODIUM-ALANINE"/>
    <property type="match status" value="1"/>
</dbReference>
<evidence type="ECO:0000256" key="2">
    <source>
        <dbReference type="ARBA" id="ARBA00009261"/>
    </source>
</evidence>
<comment type="similarity">
    <text evidence="2 8">Belongs to the alanine or glycine:cation symporter (AGCS) (TC 2.A.25) family.</text>
</comment>
<feature type="transmembrane region" description="Helical" evidence="8">
    <location>
        <begin position="444"/>
        <end position="461"/>
    </location>
</feature>
<proteinExistence type="inferred from homology"/>
<keyword evidence="5 8" id="KW-0812">Transmembrane</keyword>
<dbReference type="PRINTS" id="PR00175">
    <property type="entry name" value="NAALASMPORT"/>
</dbReference>
<keyword evidence="3 8" id="KW-0813">Transport</keyword>
<accession>A0A2H1L7T1</accession>
<evidence type="ECO:0000256" key="7">
    <source>
        <dbReference type="ARBA" id="ARBA00023136"/>
    </source>
</evidence>
<evidence type="ECO:0000256" key="1">
    <source>
        <dbReference type="ARBA" id="ARBA00004651"/>
    </source>
</evidence>
<organism evidence="9 10">
    <name type="scientific">Brevibacterium jeotgali</name>
    <dbReference type="NCBI Taxonomy" id="1262550"/>
    <lineage>
        <taxon>Bacteria</taxon>
        <taxon>Bacillati</taxon>
        <taxon>Actinomycetota</taxon>
        <taxon>Actinomycetes</taxon>
        <taxon>Micrococcales</taxon>
        <taxon>Brevibacteriaceae</taxon>
        <taxon>Brevibacterium</taxon>
    </lineage>
</organism>
<dbReference type="GO" id="GO:0005283">
    <property type="term" value="F:amino acid:sodium symporter activity"/>
    <property type="evidence" value="ECO:0007669"/>
    <property type="project" value="InterPro"/>
</dbReference>
<feature type="transmembrane region" description="Helical" evidence="8">
    <location>
        <begin position="400"/>
        <end position="423"/>
    </location>
</feature>
<keyword evidence="8" id="KW-0769">Symport</keyword>
<dbReference type="OrthoDB" id="9806926at2"/>
<feature type="transmembrane region" description="Helical" evidence="8">
    <location>
        <begin position="348"/>
        <end position="370"/>
    </location>
</feature>
<dbReference type="NCBIfam" id="TIGR00835">
    <property type="entry name" value="agcS"/>
    <property type="match status" value="1"/>
</dbReference>
<feature type="transmembrane region" description="Helical" evidence="8">
    <location>
        <begin position="258"/>
        <end position="278"/>
    </location>
</feature>
<evidence type="ECO:0000256" key="6">
    <source>
        <dbReference type="ARBA" id="ARBA00022989"/>
    </source>
</evidence>
<keyword evidence="6 8" id="KW-1133">Transmembrane helix</keyword>
<evidence type="ECO:0000313" key="10">
    <source>
        <dbReference type="Proteomes" id="UP000234462"/>
    </source>
</evidence>
<dbReference type="Pfam" id="PF01235">
    <property type="entry name" value="Na_Ala_symp"/>
    <property type="match status" value="1"/>
</dbReference>
<dbReference type="Proteomes" id="UP000234462">
    <property type="component" value="Unassembled WGS sequence"/>
</dbReference>
<dbReference type="EMBL" id="FXZM01000012">
    <property type="protein sequence ID" value="SMY12825.1"/>
    <property type="molecule type" value="Genomic_DNA"/>
</dbReference>
<keyword evidence="10" id="KW-1185">Reference proteome</keyword>
<feature type="transmembrane region" description="Helical" evidence="8">
    <location>
        <begin position="223"/>
        <end position="246"/>
    </location>
</feature>
<dbReference type="RefSeq" id="WP_101589771.1">
    <property type="nucleotide sequence ID" value="NZ_FXZM01000012.1"/>
</dbReference>
<evidence type="ECO:0000256" key="5">
    <source>
        <dbReference type="ARBA" id="ARBA00022692"/>
    </source>
</evidence>
<dbReference type="PANTHER" id="PTHR30330:SF3">
    <property type="entry name" value="TRANSCRIPTIONAL REGULATOR, LRP FAMILY"/>
    <property type="match status" value="1"/>
</dbReference>
<name>A0A2H1L7T1_9MICO</name>
<reference evidence="10" key="1">
    <citation type="submission" date="2017-03" db="EMBL/GenBank/DDBJ databases">
        <authorList>
            <person name="Monnet C."/>
        </authorList>
    </citation>
    <scope>NUCLEOTIDE SEQUENCE [LARGE SCALE GENOMIC DNA]</scope>
    <source>
        <strain evidence="10">SJ5-8</strain>
    </source>
</reference>
<sequence>MNTQTLAHVSAQPAGQEQVVKIEEAVNGVLEPVVTAIGNVVFFAVGPVPIVVIWLIVAAVVFTIYFGFIQIRGFKVGLEVVSGRYSSPSDPGEVTHFQALTSAVSGTVGLGNIAGVGAALAMGGPGAAFWMIIAGLLGMCTKFVECTLGVKYREIDADGVVNGGPFKYLPVAFKKFPRAVASALTGFFAIAILVFGVAGGGMFQANQTYVQLREVSGGEQSIIAGPTGGLVIGLLIAFVVGLVILGGIKSIGRVTSRLVPAMGIFYVISCLIVIFGNLDQVGPALATIVSGAFSMDSVAGGIFGTMVVGFQRAAFSNEAGIGSAPIAHSAVKTRRPVSEGFVALLEPFLDTIVVCLMTALTIVIAAGAAYDGALAEFAETGLSPDGVSLVSAGFATISPWWPVFLAFAVMLFAISTLITWAYYGQKAWHYLFGRRKSSDVVFRCILLAFIIIGCIASFGQIVNFADAALFCCAFVNILGLYILMPVVKREMKEYLADRKSGKLHELGAEDDAHLQRIREEQGNA</sequence>
<evidence type="ECO:0000256" key="3">
    <source>
        <dbReference type="ARBA" id="ARBA00022448"/>
    </source>
</evidence>
<dbReference type="Gene3D" id="1.20.1740.10">
    <property type="entry name" value="Amino acid/polyamine transporter I"/>
    <property type="match status" value="1"/>
</dbReference>
<dbReference type="AlphaFoldDB" id="A0A2H1L7T1"/>
<feature type="transmembrane region" description="Helical" evidence="8">
    <location>
        <begin position="179"/>
        <end position="203"/>
    </location>
</feature>
<keyword evidence="4 8" id="KW-1003">Cell membrane</keyword>
<protein>
    <submittedName>
        <fullName evidence="9">Alanine or glycine:cation symporter, AGCS family</fullName>
    </submittedName>
</protein>